<keyword evidence="8" id="KW-0732">Signal</keyword>
<evidence type="ECO:0000256" key="1">
    <source>
        <dbReference type="ARBA" id="ARBA00004167"/>
    </source>
</evidence>
<evidence type="ECO:0000256" key="4">
    <source>
        <dbReference type="ARBA" id="ARBA00022741"/>
    </source>
</evidence>
<dbReference type="InterPro" id="IPR032675">
    <property type="entry name" value="LRR_dom_sf"/>
</dbReference>
<dbReference type="PANTHER" id="PTHR48056">
    <property type="entry name" value="LRR RECEPTOR-LIKE SERINE/THREONINE-PROTEIN KINASE-RELATED"/>
    <property type="match status" value="1"/>
</dbReference>
<evidence type="ECO:0000256" key="8">
    <source>
        <dbReference type="SAM" id="SignalP"/>
    </source>
</evidence>
<keyword evidence="7" id="KW-0325">Glycoprotein</keyword>
<dbReference type="SMART" id="SM00369">
    <property type="entry name" value="LRR_TYP"/>
    <property type="match status" value="5"/>
</dbReference>
<evidence type="ECO:0000259" key="9">
    <source>
        <dbReference type="Pfam" id="PF08263"/>
    </source>
</evidence>
<dbReference type="Pfam" id="PF08263">
    <property type="entry name" value="LRRNT_2"/>
    <property type="match status" value="1"/>
</dbReference>
<evidence type="ECO:0000256" key="6">
    <source>
        <dbReference type="ARBA" id="ARBA00023136"/>
    </source>
</evidence>
<sequence length="566" mass="61369">MDLSSRGWWGMTALILAVYLSMCQAEQCDPSDKKALLEFRAGFTGWYFDNWEIDTDCCFWKGITCDNAGRVTILSVYNPFSSQVPVPVAERNANYTGIVGETLGDLTELRTLELRMIMFNGPMPNTLDKLPNLLDIILAYNNFSGSLSPSIGGATSLWSLSVDGENYWWASSGLVPTAIPPTFCQLRNLLSLRLTSFSLTGQIPECFCKFNKMTYLELDGNNLEGKIPSCVGEGMQKLETLSLSVNRLDGSIPSTLGSLPALHTLSLSQNQLTGSIPPEIGNIASLQFIDVSNNYLSGPIPAEIGNLTELGFLDLSSNNLTRIPPELGKLMKIGSIRLSDNQLQGELPPEIGNAGNQSFGVYLDIANNQLSGSIPDSFGSGSFAYFFAANNLFTGGFPLTLTMVGKVDISDNRLSDVNPVGTLPPAPAIYYLGLRNNVFSGQFPSWLENLAASVNDLTEVDISVNKLTGPVPASVLKNLWNFNASHNQLDGELPKMRSSSRIGFLDLSYNNISGPITPNFIDNKLSGTVPPSVEKMVSLQFLDLSNNSFRGSVPSKNEITPSIISS</sequence>
<dbReference type="AlphaFoldDB" id="A0ABD3IAN1"/>
<keyword evidence="5" id="KW-0067">ATP-binding</keyword>
<keyword evidence="2" id="KW-0433">Leucine-rich repeat</keyword>
<keyword evidence="6" id="KW-0472">Membrane</keyword>
<dbReference type="GO" id="GO:0016020">
    <property type="term" value="C:membrane"/>
    <property type="evidence" value="ECO:0007669"/>
    <property type="project" value="UniProtKB-SubCell"/>
</dbReference>
<dbReference type="Pfam" id="PF13855">
    <property type="entry name" value="LRR_8"/>
    <property type="match status" value="1"/>
</dbReference>
<evidence type="ECO:0000313" key="11">
    <source>
        <dbReference type="Proteomes" id="UP001633002"/>
    </source>
</evidence>
<dbReference type="FunFam" id="3.80.10.10:FF:000095">
    <property type="entry name" value="LRR receptor-like serine/threonine-protein kinase GSO1"/>
    <property type="match status" value="1"/>
</dbReference>
<feature type="signal peptide" evidence="8">
    <location>
        <begin position="1"/>
        <end position="25"/>
    </location>
</feature>
<dbReference type="Gene3D" id="3.80.10.10">
    <property type="entry name" value="Ribonuclease Inhibitor"/>
    <property type="match status" value="4"/>
</dbReference>
<evidence type="ECO:0000256" key="2">
    <source>
        <dbReference type="ARBA" id="ARBA00022614"/>
    </source>
</evidence>
<evidence type="ECO:0000313" key="10">
    <source>
        <dbReference type="EMBL" id="KAL3699584.1"/>
    </source>
</evidence>
<evidence type="ECO:0000256" key="7">
    <source>
        <dbReference type="ARBA" id="ARBA00023180"/>
    </source>
</evidence>
<dbReference type="InterPro" id="IPR050647">
    <property type="entry name" value="Plant_LRR-RLKs"/>
</dbReference>
<name>A0ABD3IAN1_9MARC</name>
<organism evidence="10 11">
    <name type="scientific">Riccia sorocarpa</name>
    <dbReference type="NCBI Taxonomy" id="122646"/>
    <lineage>
        <taxon>Eukaryota</taxon>
        <taxon>Viridiplantae</taxon>
        <taxon>Streptophyta</taxon>
        <taxon>Embryophyta</taxon>
        <taxon>Marchantiophyta</taxon>
        <taxon>Marchantiopsida</taxon>
        <taxon>Marchantiidae</taxon>
        <taxon>Marchantiales</taxon>
        <taxon>Ricciaceae</taxon>
        <taxon>Riccia</taxon>
    </lineage>
</organism>
<dbReference type="PANTHER" id="PTHR48056:SF81">
    <property type="entry name" value="RECEPTOR PROTEIN-TYROSINE KINASE CEPR1"/>
    <property type="match status" value="1"/>
</dbReference>
<proteinExistence type="predicted"/>
<comment type="caution">
    <text evidence="10">The sequence shown here is derived from an EMBL/GenBank/DDBJ whole genome shotgun (WGS) entry which is preliminary data.</text>
</comment>
<reference evidence="10 11" key="1">
    <citation type="submission" date="2024-09" db="EMBL/GenBank/DDBJ databases">
        <title>Chromosome-scale assembly of Riccia sorocarpa.</title>
        <authorList>
            <person name="Paukszto L."/>
        </authorList>
    </citation>
    <scope>NUCLEOTIDE SEQUENCE [LARGE SCALE GENOMIC DNA]</scope>
    <source>
        <strain evidence="10">LP-2024</strain>
        <tissue evidence="10">Aerial parts of the thallus</tissue>
    </source>
</reference>
<accession>A0ABD3IAN1</accession>
<dbReference type="EMBL" id="JBJQOH010000001">
    <property type="protein sequence ID" value="KAL3699584.1"/>
    <property type="molecule type" value="Genomic_DNA"/>
</dbReference>
<gene>
    <name evidence="10" type="ORF">R1sor_017606</name>
</gene>
<keyword evidence="11" id="KW-1185">Reference proteome</keyword>
<evidence type="ECO:0000256" key="3">
    <source>
        <dbReference type="ARBA" id="ARBA00022737"/>
    </source>
</evidence>
<dbReference type="PROSITE" id="PS51450">
    <property type="entry name" value="LRR"/>
    <property type="match status" value="1"/>
</dbReference>
<comment type="subcellular location">
    <subcellularLocation>
        <location evidence="1">Membrane</location>
        <topology evidence="1">Single-pass membrane protein</topology>
    </subcellularLocation>
</comment>
<keyword evidence="3" id="KW-0677">Repeat</keyword>
<dbReference type="GO" id="GO:0005524">
    <property type="term" value="F:ATP binding"/>
    <property type="evidence" value="ECO:0007669"/>
    <property type="project" value="UniProtKB-KW"/>
</dbReference>
<protein>
    <recommendedName>
        <fullName evidence="9">Leucine-rich repeat-containing N-terminal plant-type domain-containing protein</fullName>
    </recommendedName>
</protein>
<dbReference type="Pfam" id="PF00560">
    <property type="entry name" value="LRR_1"/>
    <property type="match status" value="4"/>
</dbReference>
<dbReference type="Proteomes" id="UP001633002">
    <property type="component" value="Unassembled WGS sequence"/>
</dbReference>
<evidence type="ECO:0000256" key="5">
    <source>
        <dbReference type="ARBA" id="ARBA00022840"/>
    </source>
</evidence>
<dbReference type="SUPFAM" id="SSF52047">
    <property type="entry name" value="RNI-like"/>
    <property type="match status" value="1"/>
</dbReference>
<keyword evidence="4" id="KW-0547">Nucleotide-binding</keyword>
<dbReference type="SUPFAM" id="SSF52058">
    <property type="entry name" value="L domain-like"/>
    <property type="match status" value="1"/>
</dbReference>
<feature type="domain" description="Leucine-rich repeat-containing N-terminal plant-type" evidence="9">
    <location>
        <begin position="30"/>
        <end position="66"/>
    </location>
</feature>
<dbReference type="InterPro" id="IPR001611">
    <property type="entry name" value="Leu-rich_rpt"/>
</dbReference>
<dbReference type="InterPro" id="IPR003591">
    <property type="entry name" value="Leu-rich_rpt_typical-subtyp"/>
</dbReference>
<feature type="chain" id="PRO_5044837334" description="Leucine-rich repeat-containing N-terminal plant-type domain-containing protein" evidence="8">
    <location>
        <begin position="26"/>
        <end position="566"/>
    </location>
</feature>
<dbReference type="InterPro" id="IPR013210">
    <property type="entry name" value="LRR_N_plant-typ"/>
</dbReference>